<gene>
    <name evidence="2" type="ORF">H9649_13200</name>
</gene>
<dbReference type="EMBL" id="JACSQN010000012">
    <property type="protein sequence ID" value="MBD7985546.1"/>
    <property type="molecule type" value="Genomic_DNA"/>
</dbReference>
<keyword evidence="3" id="KW-1185">Reference proteome</keyword>
<dbReference type="Proteomes" id="UP000626786">
    <property type="component" value="Unassembled WGS sequence"/>
</dbReference>
<reference evidence="2 3" key="1">
    <citation type="submission" date="2020-08" db="EMBL/GenBank/DDBJ databases">
        <title>A Genomic Blueprint of the Chicken Gut Microbiome.</title>
        <authorList>
            <person name="Gilroy R."/>
            <person name="Ravi A."/>
            <person name="Getino M."/>
            <person name="Pursley I."/>
            <person name="Horton D.L."/>
            <person name="Alikhan N.-F."/>
            <person name="Baker D."/>
            <person name="Gharbi K."/>
            <person name="Hall N."/>
            <person name="Watson M."/>
            <person name="Adriaenssens E.M."/>
            <person name="Foster-Nyarko E."/>
            <person name="Jarju S."/>
            <person name="Secka A."/>
            <person name="Antonio M."/>
            <person name="Oren A."/>
            <person name="Chaudhuri R."/>
            <person name="La Ragione R.M."/>
            <person name="Hildebrand F."/>
            <person name="Pallen M.J."/>
        </authorList>
    </citation>
    <scope>NUCLEOTIDE SEQUENCE [LARGE SCALE GENOMIC DNA]</scope>
    <source>
        <strain evidence="2 3">Sa2YVA2</strain>
    </source>
</reference>
<evidence type="ECO:0008006" key="4">
    <source>
        <dbReference type="Google" id="ProtNLM"/>
    </source>
</evidence>
<evidence type="ECO:0000313" key="3">
    <source>
        <dbReference type="Proteomes" id="UP000626786"/>
    </source>
</evidence>
<dbReference type="RefSeq" id="WP_191695373.1">
    <property type="nucleotide sequence ID" value="NZ_JACSQN010000012.1"/>
</dbReference>
<protein>
    <recommendedName>
        <fullName evidence="4">DUF3188 domain-containing protein</fullName>
    </recommendedName>
</protein>
<keyword evidence="1" id="KW-0472">Membrane</keyword>
<proteinExistence type="predicted"/>
<organism evidence="2 3">
    <name type="scientific">Sporosarcina quadrami</name>
    <dbReference type="NCBI Taxonomy" id="2762234"/>
    <lineage>
        <taxon>Bacteria</taxon>
        <taxon>Bacillati</taxon>
        <taxon>Bacillota</taxon>
        <taxon>Bacilli</taxon>
        <taxon>Bacillales</taxon>
        <taxon>Caryophanaceae</taxon>
        <taxon>Sporosarcina</taxon>
    </lineage>
</organism>
<accession>A0ABR8UC13</accession>
<feature type="transmembrane region" description="Helical" evidence="1">
    <location>
        <begin position="7"/>
        <end position="25"/>
    </location>
</feature>
<evidence type="ECO:0000256" key="1">
    <source>
        <dbReference type="SAM" id="Phobius"/>
    </source>
</evidence>
<sequence length="54" mass="6131">MKAIQQMLMGISVMLLGGFILMDQSNNWSSFELYILLIGFGITLFGFIGRKEEK</sequence>
<feature type="transmembrane region" description="Helical" evidence="1">
    <location>
        <begin position="31"/>
        <end position="49"/>
    </location>
</feature>
<name>A0ABR8UC13_9BACL</name>
<evidence type="ECO:0000313" key="2">
    <source>
        <dbReference type="EMBL" id="MBD7985546.1"/>
    </source>
</evidence>
<keyword evidence="1" id="KW-1133">Transmembrane helix</keyword>
<comment type="caution">
    <text evidence="2">The sequence shown here is derived from an EMBL/GenBank/DDBJ whole genome shotgun (WGS) entry which is preliminary data.</text>
</comment>
<keyword evidence="1" id="KW-0812">Transmembrane</keyword>